<evidence type="ECO:0000313" key="3">
    <source>
        <dbReference type="Proteomes" id="UP001220022"/>
    </source>
</evidence>
<dbReference type="Proteomes" id="UP001220022">
    <property type="component" value="Unassembled WGS sequence"/>
</dbReference>
<accession>A0ABT5YUA6</accession>
<dbReference type="RefSeq" id="WP_275808498.1">
    <property type="nucleotide sequence ID" value="NZ_BAAANM010000012.1"/>
</dbReference>
<evidence type="ECO:0000256" key="1">
    <source>
        <dbReference type="SAM" id="MobiDB-lite"/>
    </source>
</evidence>
<keyword evidence="3" id="KW-1185">Reference proteome</keyword>
<protein>
    <submittedName>
        <fullName evidence="2">Uncharacterized protein</fullName>
    </submittedName>
</protein>
<proteinExistence type="predicted"/>
<sequence length="54" mass="5936">MAHRRAVGAHRTDRGGRRLRPVDAGLVTVAPARATKGQPDPELLREVIDRLRGL</sequence>
<name>A0ABT5YUA6_9ACTN</name>
<dbReference type="EMBL" id="JARHTQ010000002">
    <property type="protein sequence ID" value="MDF2255009.1"/>
    <property type="molecule type" value="Genomic_DNA"/>
</dbReference>
<gene>
    <name evidence="2" type="ORF">P2L57_04465</name>
</gene>
<organism evidence="2 3">
    <name type="scientific">Streptantibioticus ferralitis</name>
    <dbReference type="NCBI Taxonomy" id="236510"/>
    <lineage>
        <taxon>Bacteria</taxon>
        <taxon>Bacillati</taxon>
        <taxon>Actinomycetota</taxon>
        <taxon>Actinomycetes</taxon>
        <taxon>Kitasatosporales</taxon>
        <taxon>Streptomycetaceae</taxon>
        <taxon>Streptantibioticus</taxon>
    </lineage>
</organism>
<comment type="caution">
    <text evidence="2">The sequence shown here is derived from an EMBL/GenBank/DDBJ whole genome shotgun (WGS) entry which is preliminary data.</text>
</comment>
<evidence type="ECO:0000313" key="2">
    <source>
        <dbReference type="EMBL" id="MDF2255009.1"/>
    </source>
</evidence>
<feature type="region of interest" description="Disordered" evidence="1">
    <location>
        <begin position="1"/>
        <end position="23"/>
    </location>
</feature>
<reference evidence="2 3" key="1">
    <citation type="submission" date="2023-03" db="EMBL/GenBank/DDBJ databases">
        <title>Draft genome sequence of type strain Streptomyces ferralitis JCM 14344.</title>
        <authorList>
            <person name="Klaysubun C."/>
            <person name="Duangmal K."/>
        </authorList>
    </citation>
    <scope>NUCLEOTIDE SEQUENCE [LARGE SCALE GENOMIC DNA]</scope>
    <source>
        <strain evidence="2 3">JCM 14344</strain>
    </source>
</reference>